<proteinExistence type="predicted"/>
<sequence length="73" mass="7785">RSKLQKQGNVVLRRKSKGNTLYRKSGGSIGDSSETSSVEAVQSMEVPESNLRPSKSDTSLTDSFVVLSAPSSP</sequence>
<name>S4PVS3_9NEOP</name>
<protein>
    <submittedName>
        <fullName evidence="2">WD repeat and FYVE domain-containing protein 3</fullName>
    </submittedName>
</protein>
<dbReference type="EMBL" id="GAIX01008038">
    <property type="protein sequence ID" value="JAA84522.1"/>
    <property type="molecule type" value="Transcribed_RNA"/>
</dbReference>
<evidence type="ECO:0000256" key="1">
    <source>
        <dbReference type="SAM" id="MobiDB-lite"/>
    </source>
</evidence>
<feature type="compositionally biased region" description="Polar residues" evidence="1">
    <location>
        <begin position="51"/>
        <end position="62"/>
    </location>
</feature>
<reference evidence="2" key="2">
    <citation type="submission" date="2013-05" db="EMBL/GenBank/DDBJ databases">
        <authorList>
            <person name="Carter J.-M."/>
            <person name="Baker S.C."/>
            <person name="Pink R."/>
            <person name="Carter D.R.F."/>
            <person name="Collins A."/>
            <person name="Tomlin J."/>
            <person name="Gibbs M."/>
            <person name="Breuker C.J."/>
        </authorList>
    </citation>
    <scope>NUCLEOTIDE SEQUENCE</scope>
    <source>
        <tissue evidence="2">Ovary</tissue>
    </source>
</reference>
<reference evidence="2" key="1">
    <citation type="journal article" date="2013" name="BMC Genomics">
        <title>Unscrambling butterfly oogenesis.</title>
        <authorList>
            <person name="Carter J.M."/>
            <person name="Baker S.C."/>
            <person name="Pink R."/>
            <person name="Carter D.R."/>
            <person name="Collins A."/>
            <person name="Tomlin J."/>
            <person name="Gibbs M."/>
            <person name="Breuker C.J."/>
        </authorList>
    </citation>
    <scope>NUCLEOTIDE SEQUENCE</scope>
    <source>
        <tissue evidence="2">Ovary</tissue>
    </source>
</reference>
<feature type="non-terminal residue" evidence="2">
    <location>
        <position position="73"/>
    </location>
</feature>
<dbReference type="AlphaFoldDB" id="S4PVS3"/>
<evidence type="ECO:0000313" key="2">
    <source>
        <dbReference type="EMBL" id="JAA84522.1"/>
    </source>
</evidence>
<feature type="non-terminal residue" evidence="2">
    <location>
        <position position="1"/>
    </location>
</feature>
<organism evidence="2">
    <name type="scientific">Pararge aegeria</name>
    <name type="common">speckled wood butterfly</name>
    <dbReference type="NCBI Taxonomy" id="116150"/>
    <lineage>
        <taxon>Eukaryota</taxon>
        <taxon>Metazoa</taxon>
        <taxon>Ecdysozoa</taxon>
        <taxon>Arthropoda</taxon>
        <taxon>Hexapoda</taxon>
        <taxon>Insecta</taxon>
        <taxon>Pterygota</taxon>
        <taxon>Neoptera</taxon>
        <taxon>Endopterygota</taxon>
        <taxon>Lepidoptera</taxon>
        <taxon>Glossata</taxon>
        <taxon>Ditrysia</taxon>
        <taxon>Papilionoidea</taxon>
        <taxon>Nymphalidae</taxon>
        <taxon>Satyrinae</taxon>
        <taxon>Satyrini</taxon>
        <taxon>Parargina</taxon>
        <taxon>Pararge</taxon>
    </lineage>
</organism>
<feature type="compositionally biased region" description="Polar residues" evidence="1">
    <location>
        <begin position="30"/>
        <end position="40"/>
    </location>
</feature>
<accession>S4PVS3</accession>
<feature type="region of interest" description="Disordered" evidence="1">
    <location>
        <begin position="1"/>
        <end position="73"/>
    </location>
</feature>